<accession>A0ABN7VMC7</accession>
<name>A0ABN7VMC7_GIGMA</name>
<protein>
    <submittedName>
        <fullName evidence="2">22738_t:CDS:1</fullName>
    </submittedName>
</protein>
<feature type="transmembrane region" description="Helical" evidence="1">
    <location>
        <begin position="47"/>
        <end position="64"/>
    </location>
</feature>
<evidence type="ECO:0000313" key="3">
    <source>
        <dbReference type="Proteomes" id="UP000789901"/>
    </source>
</evidence>
<reference evidence="2 3" key="1">
    <citation type="submission" date="2021-06" db="EMBL/GenBank/DDBJ databases">
        <authorList>
            <person name="Kallberg Y."/>
            <person name="Tangrot J."/>
            <person name="Rosling A."/>
        </authorList>
    </citation>
    <scope>NUCLEOTIDE SEQUENCE [LARGE SCALE GENOMIC DNA]</scope>
    <source>
        <strain evidence="2 3">120-4 pot B 10/14</strain>
    </source>
</reference>
<dbReference type="Proteomes" id="UP000789901">
    <property type="component" value="Unassembled WGS sequence"/>
</dbReference>
<comment type="caution">
    <text evidence="2">The sequence shown here is derived from an EMBL/GenBank/DDBJ whole genome shotgun (WGS) entry which is preliminary data.</text>
</comment>
<proteinExistence type="predicted"/>
<organism evidence="2 3">
    <name type="scientific">Gigaspora margarita</name>
    <dbReference type="NCBI Taxonomy" id="4874"/>
    <lineage>
        <taxon>Eukaryota</taxon>
        <taxon>Fungi</taxon>
        <taxon>Fungi incertae sedis</taxon>
        <taxon>Mucoromycota</taxon>
        <taxon>Glomeromycotina</taxon>
        <taxon>Glomeromycetes</taxon>
        <taxon>Diversisporales</taxon>
        <taxon>Gigasporaceae</taxon>
        <taxon>Gigaspora</taxon>
    </lineage>
</organism>
<gene>
    <name evidence="2" type="ORF">GMARGA_LOCUS19820</name>
</gene>
<feature type="transmembrane region" description="Helical" evidence="1">
    <location>
        <begin position="127"/>
        <end position="149"/>
    </location>
</feature>
<evidence type="ECO:0000256" key="1">
    <source>
        <dbReference type="SAM" id="Phobius"/>
    </source>
</evidence>
<keyword evidence="1" id="KW-1133">Transmembrane helix</keyword>
<keyword evidence="1" id="KW-0472">Membrane</keyword>
<evidence type="ECO:0000313" key="2">
    <source>
        <dbReference type="EMBL" id="CAG8781712.1"/>
    </source>
</evidence>
<sequence length="314" mass="36005">GVKTDNGTAPKYRPFGLYAYEIQNANDEDVKKKVEQCTATMSVLDRLSMLISSYIIIVGVLALISKTIGAVDCRDWPYIPTLLSWTILAIWRDAYSGIIVIKDHDKIFEEGQIRINENPKSRAHKRFTVVITAFKSIFYPWITLFLAYFTPQSDIIVAVNLSQYSAPYCHLMMIDELQEKYPHPEATLQMADKANECYFIPKDLSNLFTAQEQDICEAVFEQLAESNIAIPSVSHIFIKDEVLKRSKIELEKKIRTIIAQDPLTYFHELANNNRIFCKEGVSLRLEGESDSLDSAEFLSKQYFDETAYIKDLRI</sequence>
<feature type="non-terminal residue" evidence="2">
    <location>
        <position position="1"/>
    </location>
</feature>
<keyword evidence="3" id="KW-1185">Reference proteome</keyword>
<keyword evidence="1" id="KW-0812">Transmembrane</keyword>
<dbReference type="EMBL" id="CAJVQB010016844">
    <property type="protein sequence ID" value="CAG8781712.1"/>
    <property type="molecule type" value="Genomic_DNA"/>
</dbReference>